<reference evidence="8 9" key="1">
    <citation type="submission" date="2020-01" db="EMBL/GenBank/DDBJ databases">
        <title>Complete and circular genome sequences of six lactobacillus isolates from horses.</title>
        <authorList>
            <person name="Hassan H.M."/>
        </authorList>
    </citation>
    <scope>NUCLEOTIDE SEQUENCE [LARGE SCALE GENOMIC DNA]</scope>
    <source>
        <strain evidence="8 9">1A</strain>
    </source>
</reference>
<name>A0A7H9EMD3_9LACO</name>
<dbReference type="PROSITE" id="PS50847">
    <property type="entry name" value="GRAM_POS_ANCHORING"/>
    <property type="match status" value="1"/>
</dbReference>
<keyword evidence="1" id="KW-0134">Cell wall</keyword>
<gene>
    <name evidence="8" type="ORF">GTO87_07590</name>
</gene>
<evidence type="ECO:0000256" key="3">
    <source>
        <dbReference type="ARBA" id="ARBA00022729"/>
    </source>
</evidence>
<evidence type="ECO:0000259" key="7">
    <source>
        <dbReference type="PROSITE" id="PS50847"/>
    </source>
</evidence>
<dbReference type="NCBIfam" id="TIGR02167">
    <property type="entry name" value="Liste_lipo_26"/>
    <property type="match status" value="9"/>
</dbReference>
<proteinExistence type="predicted"/>
<dbReference type="PANTHER" id="PTHR24373">
    <property type="entry name" value="SLIT RELATED LEUCINE-RICH REPEAT NEURONAL PROTEIN"/>
    <property type="match status" value="1"/>
</dbReference>
<dbReference type="InterPro" id="IPR059115">
    <property type="entry name" value="Rib"/>
</dbReference>
<dbReference type="KEGG" id="lsw:GTO87_07590"/>
<dbReference type="Pfam" id="PF00746">
    <property type="entry name" value="Gram_pos_anchor"/>
    <property type="match status" value="1"/>
</dbReference>
<feature type="compositionally biased region" description="Low complexity" evidence="5">
    <location>
        <begin position="16"/>
        <end position="25"/>
    </location>
</feature>
<keyword evidence="6" id="KW-0812">Transmembrane</keyword>
<keyword evidence="6" id="KW-1133">Transmembrane helix</keyword>
<keyword evidence="2" id="KW-0964">Secreted</keyword>
<dbReference type="EMBL" id="CP047418">
    <property type="protein sequence ID" value="QLL78452.1"/>
    <property type="molecule type" value="Genomic_DNA"/>
</dbReference>
<keyword evidence="4" id="KW-0572">Peptidoglycan-anchor</keyword>
<evidence type="ECO:0000256" key="4">
    <source>
        <dbReference type="ARBA" id="ARBA00023088"/>
    </source>
</evidence>
<dbReference type="Pfam" id="PF03382">
    <property type="entry name" value="DUF285"/>
    <property type="match status" value="2"/>
</dbReference>
<protein>
    <submittedName>
        <fullName evidence="8">BspA family leucine-rich repeat surface protein</fullName>
    </submittedName>
</protein>
<dbReference type="Pfam" id="PF08428">
    <property type="entry name" value="Rib"/>
    <property type="match status" value="1"/>
</dbReference>
<dbReference type="RefSeq" id="WP_180848653.1">
    <property type="nucleotide sequence ID" value="NZ_CP047418.1"/>
</dbReference>
<feature type="compositionally biased region" description="Polar residues" evidence="5">
    <location>
        <begin position="36"/>
        <end position="58"/>
    </location>
</feature>
<accession>A0A7H9EMD3</accession>
<feature type="domain" description="Gram-positive cocci surface proteins LPxTG" evidence="7">
    <location>
        <begin position="839"/>
        <end position="874"/>
    </location>
</feature>
<dbReference type="InterPro" id="IPR050328">
    <property type="entry name" value="Dev_Immune_Receptor"/>
</dbReference>
<evidence type="ECO:0000313" key="8">
    <source>
        <dbReference type="EMBL" id="QLL78452.1"/>
    </source>
</evidence>
<dbReference type="Proteomes" id="UP000510886">
    <property type="component" value="Chromosome"/>
</dbReference>
<dbReference type="Gene3D" id="3.80.10.10">
    <property type="entry name" value="Ribonuclease Inhibitor"/>
    <property type="match status" value="1"/>
</dbReference>
<dbReference type="NCBIfam" id="TIGR02331">
    <property type="entry name" value="rib_alpha"/>
    <property type="match status" value="1"/>
</dbReference>
<sequence length="874" mass="95734">MATNDLQEDTVKLHSTVTAPATETTAEAKAEPVEENTTAATPQENNSDQLAKQDTTLETVAEPVQPEADKPDQKQPALAKDTNTVTTAPTVEKTRTKRAAAQAQSDFVLADWEYTVDENAKTINLSKYVGTGTAITIDGRITDGQYAGYAVTLNQVTNTFWGDQVGKITDIAFKAATDGTKVKFTGDHLLFGKYTSQGGYRNLLESLQTLDLSGLDTSAVTNMKEAFYYLNKVTKLDLTGLDTHNVTNMDNMFGFMESVLALDLSSFDTSKVTSMCSMLGALRVIKTLDVSHFDVSQVTNMYGLFMGDYALESIDISGWNTAKVTRMDGMFTGDKKLSELKIGPNFNTANVTDMSSMFENVTVLKDFSFLKNFDTRNVKRMDYMFDGVFSGLRAQQTLDVSSFDTSNVTRMDYMFRYCNIRELDLSHFDTSKVVRMSGMFKGAINLKALDISNFDMTQVTRMSEFWANTPFLRLVNMANLTMDKMSDTAKTGLKDTLNKRSYNSAVAIVARPDVFAWVKSDDSGTVIGPKLHAREGKFADGSSDKNLVKSQNINPDDVYAALPTADELNFETPTRDNYNFAGWENKGEDNDLQFLHLDRDGKYTQNFATADYTANYSQTDVQKYGADLHPDEVTTNLNTVPDANKAFDAETEADKHIKEITWKDADSIDTSLEAATKDPVAYKAVVTFNDGTTVEIDVPVKVVDNRTDAEKNNPDVTTSVTVTQGEDVNPEDLIKNREQLPDDVTIDWTVAPDTDQVGTTTGIMTINYPDGSQQGITITITVLPKEKQVTPDKDGVTETTNKEVVDASVSSAKVTPTAVTKKAPATAKEEAQTTPTKSLPQTGDATPTNAGLVGAVLTALGLVGLSGARRRKNN</sequence>
<feature type="region of interest" description="Disordered" evidence="5">
    <location>
        <begin position="1"/>
        <end position="97"/>
    </location>
</feature>
<dbReference type="InterPro" id="IPR012706">
    <property type="entry name" value="Rib_alpha_Esp_rpt"/>
</dbReference>
<evidence type="ECO:0000313" key="9">
    <source>
        <dbReference type="Proteomes" id="UP000510886"/>
    </source>
</evidence>
<dbReference type="AlphaFoldDB" id="A0A7H9EMD3"/>
<dbReference type="InterPro" id="IPR011889">
    <property type="entry name" value="Liste_lipo_26"/>
</dbReference>
<evidence type="ECO:0000256" key="5">
    <source>
        <dbReference type="SAM" id="MobiDB-lite"/>
    </source>
</evidence>
<dbReference type="InterPro" id="IPR005046">
    <property type="entry name" value="DUF285"/>
</dbReference>
<dbReference type="PANTHER" id="PTHR24373:SF275">
    <property type="entry name" value="TIR DOMAIN-CONTAINING PROTEIN"/>
    <property type="match status" value="1"/>
</dbReference>
<evidence type="ECO:0000256" key="1">
    <source>
        <dbReference type="ARBA" id="ARBA00022512"/>
    </source>
</evidence>
<dbReference type="InterPro" id="IPR032675">
    <property type="entry name" value="LRR_dom_sf"/>
</dbReference>
<evidence type="ECO:0000256" key="6">
    <source>
        <dbReference type="SAM" id="Phobius"/>
    </source>
</evidence>
<dbReference type="SUPFAM" id="SSF52058">
    <property type="entry name" value="L domain-like"/>
    <property type="match status" value="1"/>
</dbReference>
<dbReference type="NCBIfam" id="TIGR01167">
    <property type="entry name" value="LPXTG_anchor"/>
    <property type="match status" value="1"/>
</dbReference>
<keyword evidence="6" id="KW-0472">Membrane</keyword>
<evidence type="ECO:0000256" key="2">
    <source>
        <dbReference type="ARBA" id="ARBA00022525"/>
    </source>
</evidence>
<feature type="transmembrane region" description="Helical" evidence="6">
    <location>
        <begin position="850"/>
        <end position="868"/>
    </location>
</feature>
<keyword evidence="3" id="KW-0732">Signal</keyword>
<feature type="compositionally biased region" description="Polar residues" evidence="5">
    <location>
        <begin position="838"/>
        <end position="847"/>
    </location>
</feature>
<organism evidence="8 9">
    <name type="scientific">Ligilactobacillus saerimneri</name>
    <dbReference type="NCBI Taxonomy" id="228229"/>
    <lineage>
        <taxon>Bacteria</taxon>
        <taxon>Bacillati</taxon>
        <taxon>Bacillota</taxon>
        <taxon>Bacilli</taxon>
        <taxon>Lactobacillales</taxon>
        <taxon>Lactobacillaceae</taxon>
        <taxon>Ligilactobacillus</taxon>
    </lineage>
</organism>
<dbReference type="InterPro" id="IPR019931">
    <property type="entry name" value="LPXTG_anchor"/>
</dbReference>
<feature type="region of interest" description="Disordered" evidence="5">
    <location>
        <begin position="816"/>
        <end position="847"/>
    </location>
</feature>
<feature type="compositionally biased region" description="Low complexity" evidence="5">
    <location>
        <begin position="816"/>
        <end position="837"/>
    </location>
</feature>